<dbReference type="EMBL" id="VSRR010138049">
    <property type="protein sequence ID" value="MPD03811.1"/>
    <property type="molecule type" value="Genomic_DNA"/>
</dbReference>
<name>A0A5B7K3W7_PORTR</name>
<keyword evidence="1" id="KW-0472">Membrane</keyword>
<accession>A0A5B7K3W7</accession>
<sequence>MITVIVVVIALVVVVVVTVVVKVVVLVVVFVSYSGDRWLMAGGRDLCNTPPRLNCGQDAMSRLWRAGERGLVFGVQGGLRETGQNTTKHDRNCENMCKWDGKGQDMIGQDRKRHDTYYRIEWNSTG</sequence>
<evidence type="ECO:0000256" key="1">
    <source>
        <dbReference type="SAM" id="Phobius"/>
    </source>
</evidence>
<protein>
    <submittedName>
        <fullName evidence="2">Uncharacterized protein</fullName>
    </submittedName>
</protein>
<keyword evidence="1" id="KW-0812">Transmembrane</keyword>
<dbReference type="AlphaFoldDB" id="A0A5B7K3W7"/>
<reference evidence="2 3" key="1">
    <citation type="submission" date="2019-05" db="EMBL/GenBank/DDBJ databases">
        <title>Another draft genome of Portunus trituberculatus and its Hox gene families provides insights of decapod evolution.</title>
        <authorList>
            <person name="Jeong J.-H."/>
            <person name="Song I."/>
            <person name="Kim S."/>
            <person name="Choi T."/>
            <person name="Kim D."/>
            <person name="Ryu S."/>
            <person name="Kim W."/>
        </authorList>
    </citation>
    <scope>NUCLEOTIDE SEQUENCE [LARGE SCALE GENOMIC DNA]</scope>
    <source>
        <tissue evidence="2">Muscle</tissue>
    </source>
</reference>
<keyword evidence="3" id="KW-1185">Reference proteome</keyword>
<feature type="transmembrane region" description="Helical" evidence="1">
    <location>
        <begin position="6"/>
        <end position="31"/>
    </location>
</feature>
<evidence type="ECO:0000313" key="3">
    <source>
        <dbReference type="Proteomes" id="UP000324222"/>
    </source>
</evidence>
<comment type="caution">
    <text evidence="2">The sequence shown here is derived from an EMBL/GenBank/DDBJ whole genome shotgun (WGS) entry which is preliminary data.</text>
</comment>
<dbReference type="Proteomes" id="UP000324222">
    <property type="component" value="Unassembled WGS sequence"/>
</dbReference>
<evidence type="ECO:0000313" key="2">
    <source>
        <dbReference type="EMBL" id="MPD03811.1"/>
    </source>
</evidence>
<gene>
    <name evidence="2" type="ORF">E2C01_099465</name>
</gene>
<proteinExistence type="predicted"/>
<organism evidence="2 3">
    <name type="scientific">Portunus trituberculatus</name>
    <name type="common">Swimming crab</name>
    <name type="synonym">Neptunus trituberculatus</name>
    <dbReference type="NCBI Taxonomy" id="210409"/>
    <lineage>
        <taxon>Eukaryota</taxon>
        <taxon>Metazoa</taxon>
        <taxon>Ecdysozoa</taxon>
        <taxon>Arthropoda</taxon>
        <taxon>Crustacea</taxon>
        <taxon>Multicrustacea</taxon>
        <taxon>Malacostraca</taxon>
        <taxon>Eumalacostraca</taxon>
        <taxon>Eucarida</taxon>
        <taxon>Decapoda</taxon>
        <taxon>Pleocyemata</taxon>
        <taxon>Brachyura</taxon>
        <taxon>Eubrachyura</taxon>
        <taxon>Portunoidea</taxon>
        <taxon>Portunidae</taxon>
        <taxon>Portuninae</taxon>
        <taxon>Portunus</taxon>
    </lineage>
</organism>
<keyword evidence="1" id="KW-1133">Transmembrane helix</keyword>